<name>A0A371CLK6_9APHY</name>
<gene>
    <name evidence="1" type="ORF">OH76DRAFT_248456</name>
</gene>
<proteinExistence type="predicted"/>
<protein>
    <submittedName>
        <fullName evidence="1">Uncharacterized protein</fullName>
    </submittedName>
</protein>
<keyword evidence="2" id="KW-1185">Reference proteome</keyword>
<dbReference type="AlphaFoldDB" id="A0A371CLK6"/>
<sequence length="142" mass="15910">MRAAIACVLWVMPRRRVVSGRLVSEPRWRLPPRGHRVVKSSMSMSTLRASTWLARMNTMQLLRQHLPAATPVATPSNPAGMDAVESSVYADLCNSLHDRHARKHIDHVATTHTPLQDSVRCRAAYKSTATIICNRVTRYAVV</sequence>
<reference evidence="1 2" key="1">
    <citation type="journal article" date="2018" name="Biotechnol. Biofuels">
        <title>Integrative visual omics of the white-rot fungus Polyporus brumalis exposes the biotechnological potential of its oxidative enzymes for delignifying raw plant biomass.</title>
        <authorList>
            <person name="Miyauchi S."/>
            <person name="Rancon A."/>
            <person name="Drula E."/>
            <person name="Hage H."/>
            <person name="Chaduli D."/>
            <person name="Favel A."/>
            <person name="Grisel S."/>
            <person name="Henrissat B."/>
            <person name="Herpoel-Gimbert I."/>
            <person name="Ruiz-Duenas F.J."/>
            <person name="Chevret D."/>
            <person name="Hainaut M."/>
            <person name="Lin J."/>
            <person name="Wang M."/>
            <person name="Pangilinan J."/>
            <person name="Lipzen A."/>
            <person name="Lesage-Meessen L."/>
            <person name="Navarro D."/>
            <person name="Riley R."/>
            <person name="Grigoriev I.V."/>
            <person name="Zhou S."/>
            <person name="Raouche S."/>
            <person name="Rosso M.N."/>
        </authorList>
    </citation>
    <scope>NUCLEOTIDE SEQUENCE [LARGE SCALE GENOMIC DNA]</scope>
    <source>
        <strain evidence="1 2">BRFM 1820</strain>
    </source>
</reference>
<accession>A0A371CLK6</accession>
<organism evidence="1 2">
    <name type="scientific">Lentinus brumalis</name>
    <dbReference type="NCBI Taxonomy" id="2498619"/>
    <lineage>
        <taxon>Eukaryota</taxon>
        <taxon>Fungi</taxon>
        <taxon>Dikarya</taxon>
        <taxon>Basidiomycota</taxon>
        <taxon>Agaricomycotina</taxon>
        <taxon>Agaricomycetes</taxon>
        <taxon>Polyporales</taxon>
        <taxon>Polyporaceae</taxon>
        <taxon>Lentinus</taxon>
    </lineage>
</organism>
<dbReference type="Proteomes" id="UP000256964">
    <property type="component" value="Unassembled WGS sequence"/>
</dbReference>
<evidence type="ECO:0000313" key="2">
    <source>
        <dbReference type="Proteomes" id="UP000256964"/>
    </source>
</evidence>
<evidence type="ECO:0000313" key="1">
    <source>
        <dbReference type="EMBL" id="RDX41165.1"/>
    </source>
</evidence>
<dbReference type="EMBL" id="KZ857521">
    <property type="protein sequence ID" value="RDX41165.1"/>
    <property type="molecule type" value="Genomic_DNA"/>
</dbReference>